<feature type="transmembrane region" description="Helical" evidence="5">
    <location>
        <begin position="281"/>
        <end position="303"/>
    </location>
</feature>
<accession>A0A813IZ10</accession>
<dbReference type="PANTHER" id="PTHR30566">
    <property type="entry name" value="YNAI-RELATED MECHANOSENSITIVE ION CHANNEL"/>
    <property type="match status" value="1"/>
</dbReference>
<evidence type="ECO:0000313" key="7">
    <source>
        <dbReference type="EMBL" id="CAE8632009.1"/>
    </source>
</evidence>
<dbReference type="PROSITE" id="PS00018">
    <property type="entry name" value="EF_HAND_1"/>
    <property type="match status" value="1"/>
</dbReference>
<evidence type="ECO:0000313" key="8">
    <source>
        <dbReference type="EMBL" id="CAE8657839.1"/>
    </source>
</evidence>
<dbReference type="Gene3D" id="1.10.287.1260">
    <property type="match status" value="1"/>
</dbReference>
<keyword evidence="2 5" id="KW-0812">Transmembrane</keyword>
<protein>
    <recommendedName>
        <fullName evidence="6">Mechanosensitive ion channel MscS domain-containing protein</fullName>
    </recommendedName>
</protein>
<keyword evidence="3 5" id="KW-1133">Transmembrane helix</keyword>
<evidence type="ECO:0000256" key="3">
    <source>
        <dbReference type="ARBA" id="ARBA00022989"/>
    </source>
</evidence>
<evidence type="ECO:0000256" key="5">
    <source>
        <dbReference type="SAM" id="Phobius"/>
    </source>
</evidence>
<proteinExistence type="predicted"/>
<dbReference type="EMBL" id="CAJNNW010015546">
    <property type="protein sequence ID" value="CAE8657839.1"/>
    <property type="molecule type" value="Genomic_DNA"/>
</dbReference>
<dbReference type="AlphaFoldDB" id="A0A813IZ10"/>
<dbReference type="GO" id="GO:0016020">
    <property type="term" value="C:membrane"/>
    <property type="evidence" value="ECO:0007669"/>
    <property type="project" value="UniProtKB-SubCell"/>
</dbReference>
<dbReference type="Proteomes" id="UP000626109">
    <property type="component" value="Unassembled WGS sequence"/>
</dbReference>
<organism evidence="8 9">
    <name type="scientific">Polarella glacialis</name>
    <name type="common">Dinoflagellate</name>
    <dbReference type="NCBI Taxonomy" id="89957"/>
    <lineage>
        <taxon>Eukaryota</taxon>
        <taxon>Sar</taxon>
        <taxon>Alveolata</taxon>
        <taxon>Dinophyceae</taxon>
        <taxon>Suessiales</taxon>
        <taxon>Suessiaceae</taxon>
        <taxon>Polarella</taxon>
    </lineage>
</organism>
<dbReference type="OrthoDB" id="431980at2759"/>
<name>A0A813IZ10_POLGL</name>
<dbReference type="InterPro" id="IPR010920">
    <property type="entry name" value="LSM_dom_sf"/>
</dbReference>
<feature type="transmembrane region" description="Helical" evidence="5">
    <location>
        <begin position="315"/>
        <end position="343"/>
    </location>
</feature>
<evidence type="ECO:0000259" key="6">
    <source>
        <dbReference type="Pfam" id="PF00924"/>
    </source>
</evidence>
<evidence type="ECO:0000313" key="10">
    <source>
        <dbReference type="Proteomes" id="UP000654075"/>
    </source>
</evidence>
<dbReference type="InterPro" id="IPR006685">
    <property type="entry name" value="MscS_channel_2nd"/>
</dbReference>
<comment type="subcellular location">
    <subcellularLocation>
        <location evidence="1">Membrane</location>
    </subcellularLocation>
</comment>
<feature type="transmembrane region" description="Helical" evidence="5">
    <location>
        <begin position="100"/>
        <end position="120"/>
    </location>
</feature>
<comment type="caution">
    <text evidence="8">The sequence shown here is derived from an EMBL/GenBank/DDBJ whole genome shotgun (WGS) entry which is preliminary data.</text>
</comment>
<dbReference type="EMBL" id="CAJNNV010030281">
    <property type="protein sequence ID" value="CAE8632009.1"/>
    <property type="molecule type" value="Genomic_DNA"/>
</dbReference>
<dbReference type="Gene3D" id="2.30.30.60">
    <property type="match status" value="1"/>
</dbReference>
<reference evidence="8" key="1">
    <citation type="submission" date="2021-02" db="EMBL/GenBank/DDBJ databases">
        <authorList>
            <person name="Dougan E. K."/>
            <person name="Rhodes N."/>
            <person name="Thang M."/>
            <person name="Chan C."/>
        </authorList>
    </citation>
    <scope>NUCLEOTIDE SEQUENCE</scope>
</reference>
<dbReference type="InterPro" id="IPR018247">
    <property type="entry name" value="EF_Hand_1_Ca_BS"/>
</dbReference>
<sequence>MAKKSSSRQGSHLQGQFRQAHIKLLAYLTGLWLLLLPTAPAFLYPATAAPHNKASLLSQHSTSLLTGRKPRLTRSATATVIEEKTSGGSVLLLGRLIGNVAFWCLVYTLFFKGTSIITAVVEKSPSLEFACFLALSCLPVWLVRSGWARWAVDVPLETIASAMRRGGMQHVVRSCIEPVHMLTSGLLLFFAVNFLAQSAPANFAVELPPHFVTLDPNGDGILTAGELQTVVATFSTRLLHALSYFELGRFGFSALQKPEGYEAKGEALLDRYWNGIEMRTAVHVAAFLLMNGGLVLLTANGILRSLGLHPRSILAFGSVGGLAFGLASQNLVSNFMSGLLLIVNKPFKVGDTIETNGVSGKVIKQGWIFVHIASGDDVVILPNSAAVNTKTIQLGILKGKAASDA</sequence>
<evidence type="ECO:0000256" key="4">
    <source>
        <dbReference type="ARBA" id="ARBA00023136"/>
    </source>
</evidence>
<evidence type="ECO:0000256" key="2">
    <source>
        <dbReference type="ARBA" id="ARBA00022692"/>
    </source>
</evidence>
<keyword evidence="4 5" id="KW-0472">Membrane</keyword>
<keyword evidence="10" id="KW-1185">Reference proteome</keyword>
<dbReference type="GO" id="GO:0055085">
    <property type="term" value="P:transmembrane transport"/>
    <property type="evidence" value="ECO:0007669"/>
    <property type="project" value="InterPro"/>
</dbReference>
<evidence type="ECO:0000313" key="9">
    <source>
        <dbReference type="Proteomes" id="UP000626109"/>
    </source>
</evidence>
<evidence type="ECO:0000256" key="1">
    <source>
        <dbReference type="ARBA" id="ARBA00004370"/>
    </source>
</evidence>
<dbReference type="Proteomes" id="UP000654075">
    <property type="component" value="Unassembled WGS sequence"/>
</dbReference>
<dbReference type="SUPFAM" id="SSF50182">
    <property type="entry name" value="Sm-like ribonucleoproteins"/>
    <property type="match status" value="1"/>
</dbReference>
<gene>
    <name evidence="7" type="ORF">PGLA1383_LOCUS48009</name>
    <name evidence="8" type="ORF">PGLA2088_LOCUS13076</name>
</gene>
<dbReference type="InterPro" id="IPR023408">
    <property type="entry name" value="MscS_beta-dom_sf"/>
</dbReference>
<dbReference type="PANTHER" id="PTHR30566:SF5">
    <property type="entry name" value="MECHANOSENSITIVE ION CHANNEL PROTEIN 1, MITOCHONDRIAL-RELATED"/>
    <property type="match status" value="1"/>
</dbReference>
<feature type="domain" description="Mechanosensitive ion channel MscS" evidence="6">
    <location>
        <begin position="330"/>
        <end position="390"/>
    </location>
</feature>
<dbReference type="Pfam" id="PF00924">
    <property type="entry name" value="MS_channel_2nd"/>
    <property type="match status" value="1"/>
</dbReference>